<sequence>MADMDMEMDKPSIIMRTFSKNQRARSPAIMAILKENKEKIVNKKKEWIHVKDQEGRNALHYAASTGYLNGVECLLQNCDTCNMERDKNGFYPLHLALAYGHIEVVKKLLENCPNPREIIDKKGRNIVHIAAIMGQFDVRLTWCQLKSADIQNAGRGSHFIEVPSSPWKPKAKDVEFYKDRINTLMLVSTLITTVAFAVGFTLPGGTNSSAPGQGMALMLYHVWFKPFILCTTISMYGGIIVTIILIWAQLGDVTLALFALQVARPLLGVTLAALSIAFLAGVHLVISDLSWLATTL</sequence>
<dbReference type="SUPFAM" id="SSF48403">
    <property type="entry name" value="Ankyrin repeat"/>
    <property type="match status" value="1"/>
</dbReference>
<evidence type="ECO:0000313" key="11">
    <source>
        <dbReference type="EMBL" id="QCD96151.1"/>
    </source>
</evidence>
<dbReference type="GO" id="GO:0000502">
    <property type="term" value="C:proteasome complex"/>
    <property type="evidence" value="ECO:0007669"/>
    <property type="project" value="UniProtKB-KW"/>
</dbReference>
<dbReference type="Pfam" id="PF12796">
    <property type="entry name" value="Ank_2"/>
    <property type="match status" value="1"/>
</dbReference>
<evidence type="ECO:0000256" key="7">
    <source>
        <dbReference type="ARBA" id="ARBA00023136"/>
    </source>
</evidence>
<dbReference type="PROSITE" id="PS50297">
    <property type="entry name" value="ANK_REP_REGION"/>
    <property type="match status" value="1"/>
</dbReference>
<reference evidence="11 12" key="1">
    <citation type="submission" date="2019-04" db="EMBL/GenBank/DDBJ databases">
        <title>An improved genome assembly and genetic linkage map for asparagus bean, Vigna unguiculata ssp. sesquipedialis.</title>
        <authorList>
            <person name="Xia Q."/>
            <person name="Zhang R."/>
            <person name="Dong Y."/>
        </authorList>
    </citation>
    <scope>NUCLEOTIDE SEQUENCE [LARGE SCALE GENOMIC DNA]</scope>
    <source>
        <tissue evidence="11">Leaf</tissue>
    </source>
</reference>
<proteinExistence type="predicted"/>
<dbReference type="InterPro" id="IPR026961">
    <property type="entry name" value="PGG_dom"/>
</dbReference>
<evidence type="ECO:0000313" key="12">
    <source>
        <dbReference type="Proteomes" id="UP000501690"/>
    </source>
</evidence>
<dbReference type="SMART" id="SM00248">
    <property type="entry name" value="ANK"/>
    <property type="match status" value="3"/>
</dbReference>
<feature type="domain" description="PGG" evidence="10">
    <location>
        <begin position="176"/>
        <end position="284"/>
    </location>
</feature>
<organism evidence="11 12">
    <name type="scientific">Vigna unguiculata</name>
    <name type="common">Cowpea</name>
    <dbReference type="NCBI Taxonomy" id="3917"/>
    <lineage>
        <taxon>Eukaryota</taxon>
        <taxon>Viridiplantae</taxon>
        <taxon>Streptophyta</taxon>
        <taxon>Embryophyta</taxon>
        <taxon>Tracheophyta</taxon>
        <taxon>Spermatophyta</taxon>
        <taxon>Magnoliopsida</taxon>
        <taxon>eudicotyledons</taxon>
        <taxon>Gunneridae</taxon>
        <taxon>Pentapetalae</taxon>
        <taxon>rosids</taxon>
        <taxon>fabids</taxon>
        <taxon>Fabales</taxon>
        <taxon>Fabaceae</taxon>
        <taxon>Papilionoideae</taxon>
        <taxon>50 kb inversion clade</taxon>
        <taxon>NPAAA clade</taxon>
        <taxon>indigoferoid/millettioid clade</taxon>
        <taxon>Phaseoleae</taxon>
        <taxon>Vigna</taxon>
    </lineage>
</organism>
<dbReference type="GO" id="GO:0005886">
    <property type="term" value="C:plasma membrane"/>
    <property type="evidence" value="ECO:0007669"/>
    <property type="project" value="UniProtKB-SubCell"/>
</dbReference>
<evidence type="ECO:0000256" key="5">
    <source>
        <dbReference type="ARBA" id="ARBA00022989"/>
    </source>
</evidence>
<feature type="repeat" description="ANK" evidence="8">
    <location>
        <begin position="88"/>
        <end position="111"/>
    </location>
</feature>
<dbReference type="PANTHER" id="PTHR24186">
    <property type="entry name" value="PROTEIN PHOSPHATASE 1 REGULATORY SUBUNIT"/>
    <property type="match status" value="1"/>
</dbReference>
<evidence type="ECO:0000256" key="1">
    <source>
        <dbReference type="ARBA" id="ARBA00004141"/>
    </source>
</evidence>
<dbReference type="Pfam" id="PF13962">
    <property type="entry name" value="PGG"/>
    <property type="match status" value="1"/>
</dbReference>
<name>A0A4D6M6X6_VIGUN</name>
<evidence type="ECO:0000256" key="6">
    <source>
        <dbReference type="ARBA" id="ARBA00023043"/>
    </source>
</evidence>
<evidence type="ECO:0000256" key="8">
    <source>
        <dbReference type="PROSITE-ProRule" id="PRU00023"/>
    </source>
</evidence>
<keyword evidence="5 9" id="KW-1133">Transmembrane helix</keyword>
<keyword evidence="7 9" id="KW-0472">Membrane</keyword>
<accession>A0A4D6M6X6</accession>
<feature type="transmembrane region" description="Helical" evidence="9">
    <location>
        <begin position="266"/>
        <end position="286"/>
    </location>
</feature>
<keyword evidence="12" id="KW-1185">Reference proteome</keyword>
<dbReference type="Gene3D" id="1.25.40.20">
    <property type="entry name" value="Ankyrin repeat-containing domain"/>
    <property type="match status" value="1"/>
</dbReference>
<keyword evidence="4" id="KW-0677">Repeat</keyword>
<dbReference type="InterPro" id="IPR002110">
    <property type="entry name" value="Ankyrin_rpt"/>
</dbReference>
<dbReference type="Pfam" id="PF00023">
    <property type="entry name" value="Ank"/>
    <property type="match status" value="1"/>
</dbReference>
<dbReference type="PROSITE" id="PS50088">
    <property type="entry name" value="ANK_REPEAT"/>
    <property type="match status" value="1"/>
</dbReference>
<evidence type="ECO:0000256" key="3">
    <source>
        <dbReference type="ARBA" id="ARBA00022692"/>
    </source>
</evidence>
<keyword evidence="11" id="KW-0647">Proteasome</keyword>
<feature type="transmembrane region" description="Helical" evidence="9">
    <location>
        <begin position="222"/>
        <end position="246"/>
    </location>
</feature>
<keyword evidence="3 9" id="KW-0812">Transmembrane</keyword>
<gene>
    <name evidence="11" type="ORF">DEO72_LG6g853</name>
</gene>
<feature type="transmembrane region" description="Helical" evidence="9">
    <location>
        <begin position="181"/>
        <end position="202"/>
    </location>
</feature>
<evidence type="ECO:0000256" key="4">
    <source>
        <dbReference type="ARBA" id="ARBA00022737"/>
    </source>
</evidence>
<keyword evidence="6 8" id="KW-0040">ANK repeat</keyword>
<dbReference type="AlphaFoldDB" id="A0A4D6M6X6"/>
<evidence type="ECO:0000256" key="2">
    <source>
        <dbReference type="ARBA" id="ARBA00004413"/>
    </source>
</evidence>
<evidence type="ECO:0000259" key="10">
    <source>
        <dbReference type="Pfam" id="PF13962"/>
    </source>
</evidence>
<dbReference type="EMBL" id="CP039350">
    <property type="protein sequence ID" value="QCD96151.1"/>
    <property type="molecule type" value="Genomic_DNA"/>
</dbReference>
<protein>
    <submittedName>
        <fullName evidence="11">26S proteasome non-ATPase regulatory subunit 10</fullName>
    </submittedName>
</protein>
<dbReference type="InterPro" id="IPR036770">
    <property type="entry name" value="Ankyrin_rpt-contain_sf"/>
</dbReference>
<dbReference type="Proteomes" id="UP000501690">
    <property type="component" value="Linkage Group LG6"/>
</dbReference>
<dbReference type="PANTHER" id="PTHR24186:SF46">
    <property type="entry name" value="PROTEIN ACCELERATED CELL DEATH 6-LIKE"/>
    <property type="match status" value="1"/>
</dbReference>
<comment type="subcellular location">
    <subcellularLocation>
        <location evidence="2">Cell membrane</location>
        <topology evidence="2">Peripheral membrane protein</topology>
        <orientation evidence="2">Cytoplasmic side</orientation>
    </subcellularLocation>
    <subcellularLocation>
        <location evidence="1">Membrane</location>
        <topology evidence="1">Multi-pass membrane protein</topology>
    </subcellularLocation>
</comment>
<evidence type="ECO:0000256" key="9">
    <source>
        <dbReference type="SAM" id="Phobius"/>
    </source>
</evidence>